<gene>
    <name evidence="3" type="ORF">DA075_07510</name>
</gene>
<dbReference type="EMBL" id="CP028843">
    <property type="protein sequence ID" value="AWB20784.1"/>
    <property type="molecule type" value="Genomic_DNA"/>
</dbReference>
<dbReference type="InterPro" id="IPR050700">
    <property type="entry name" value="YIM1/Zinc_Alcohol_DH_Fams"/>
</dbReference>
<dbReference type="PROSITE" id="PS01162">
    <property type="entry name" value="QOR_ZETA_CRYSTAL"/>
    <property type="match status" value="1"/>
</dbReference>
<protein>
    <submittedName>
        <fullName evidence="3">Quinone oxidoreductase</fullName>
    </submittedName>
</protein>
<name>A0A2R4WGX7_9HYPH</name>
<dbReference type="InterPro" id="IPR013154">
    <property type="entry name" value="ADH-like_N"/>
</dbReference>
<dbReference type="PANTHER" id="PTHR11695">
    <property type="entry name" value="ALCOHOL DEHYDROGENASE RELATED"/>
    <property type="match status" value="1"/>
</dbReference>
<dbReference type="KEGG" id="mee:DA075_07510"/>
<dbReference type="Pfam" id="PF13602">
    <property type="entry name" value="ADH_zinc_N_2"/>
    <property type="match status" value="1"/>
</dbReference>
<dbReference type="RefSeq" id="WP_099952679.1">
    <property type="nucleotide sequence ID" value="NZ_CP028843.1"/>
</dbReference>
<dbReference type="GO" id="GO:0008270">
    <property type="term" value="F:zinc ion binding"/>
    <property type="evidence" value="ECO:0007669"/>
    <property type="project" value="InterPro"/>
</dbReference>
<dbReference type="InterPro" id="IPR011032">
    <property type="entry name" value="GroES-like_sf"/>
</dbReference>
<evidence type="ECO:0000313" key="4">
    <source>
        <dbReference type="Proteomes" id="UP000244755"/>
    </source>
</evidence>
<organism evidence="3 4">
    <name type="scientific">Methylobacterium currus</name>
    <dbReference type="NCBI Taxonomy" id="2051553"/>
    <lineage>
        <taxon>Bacteria</taxon>
        <taxon>Pseudomonadati</taxon>
        <taxon>Pseudomonadota</taxon>
        <taxon>Alphaproteobacteria</taxon>
        <taxon>Hyphomicrobiales</taxon>
        <taxon>Methylobacteriaceae</taxon>
        <taxon>Methylobacterium</taxon>
    </lineage>
</organism>
<keyword evidence="1" id="KW-0560">Oxidoreductase</keyword>
<dbReference type="AlphaFoldDB" id="A0A2R4WGX7"/>
<proteinExistence type="predicted"/>
<feature type="domain" description="Enoyl reductase (ER)" evidence="2">
    <location>
        <begin position="14"/>
        <end position="329"/>
    </location>
</feature>
<dbReference type="SUPFAM" id="SSF51735">
    <property type="entry name" value="NAD(P)-binding Rossmann-fold domains"/>
    <property type="match status" value="1"/>
</dbReference>
<evidence type="ECO:0000313" key="3">
    <source>
        <dbReference type="EMBL" id="AWB20784.1"/>
    </source>
</evidence>
<dbReference type="Proteomes" id="UP000244755">
    <property type="component" value="Chromosome 1"/>
</dbReference>
<dbReference type="Gene3D" id="3.40.50.720">
    <property type="entry name" value="NAD(P)-binding Rossmann-like Domain"/>
    <property type="match status" value="1"/>
</dbReference>
<reference evidence="3 4" key="1">
    <citation type="submission" date="2018-04" db="EMBL/GenBank/DDBJ databases">
        <title>Methylobacterium sp. PR1016A genome.</title>
        <authorList>
            <person name="Park W."/>
        </authorList>
    </citation>
    <scope>NUCLEOTIDE SEQUENCE [LARGE SCALE GENOMIC DNA]</scope>
    <source>
        <strain evidence="3 4">PR1016A</strain>
    </source>
</reference>
<dbReference type="InterPro" id="IPR002364">
    <property type="entry name" value="Quin_OxRdtase/zeta-crystal_CS"/>
</dbReference>
<evidence type="ECO:0000259" key="2">
    <source>
        <dbReference type="SMART" id="SM00829"/>
    </source>
</evidence>
<dbReference type="InterPro" id="IPR020843">
    <property type="entry name" value="ER"/>
</dbReference>
<dbReference type="Gene3D" id="3.90.180.10">
    <property type="entry name" value="Medium-chain alcohol dehydrogenases, catalytic domain"/>
    <property type="match status" value="1"/>
</dbReference>
<evidence type="ECO:0000256" key="1">
    <source>
        <dbReference type="ARBA" id="ARBA00023002"/>
    </source>
</evidence>
<dbReference type="PANTHER" id="PTHR11695:SF294">
    <property type="entry name" value="RETICULON-4-INTERACTING PROTEIN 1, MITOCHONDRIAL"/>
    <property type="match status" value="1"/>
</dbReference>
<dbReference type="GO" id="GO:0016491">
    <property type="term" value="F:oxidoreductase activity"/>
    <property type="evidence" value="ECO:0007669"/>
    <property type="project" value="UniProtKB-KW"/>
</dbReference>
<dbReference type="InterPro" id="IPR036291">
    <property type="entry name" value="NAD(P)-bd_dom_sf"/>
</dbReference>
<dbReference type="OrthoDB" id="9785812at2"/>
<dbReference type="Pfam" id="PF08240">
    <property type="entry name" value="ADH_N"/>
    <property type="match status" value="1"/>
</dbReference>
<accession>A0A2R4WGX7</accession>
<dbReference type="SMART" id="SM00829">
    <property type="entry name" value="PKS_ER"/>
    <property type="match status" value="1"/>
</dbReference>
<keyword evidence="4" id="KW-1185">Reference proteome</keyword>
<dbReference type="CDD" id="cd08272">
    <property type="entry name" value="MDR6"/>
    <property type="match status" value="1"/>
</dbReference>
<dbReference type="SUPFAM" id="SSF50129">
    <property type="entry name" value="GroES-like"/>
    <property type="match status" value="1"/>
</dbReference>
<sequence>MNAPATMRAAVVETHDAPFRIATISRPEPSPGQVLVRVAASGVNPLDLKIHAGAAAHARHPVPAILGLDLAGTVEALGPGVTGWRIGDEVYGMTGGVGGNQGSLAEYQAADADLLAPKPTNVSMREAASLPLVAITAWEGLVDRAHVGPGQRVLVQGGAGGVGQVAIQIARALGAQVFATGSAASCAVITQRGATFIDYHAETVTDYVERHTAGSGFDLVYDTVGGATLDASFAAVRRFGHVVSALGWGTHALAPLSFRAGTYSGVFTLLPLLTGEGRAHHGEILRAVTQLVEAGQLAPHLDRRSFGLDTVDQAYHAIKTGSARGKIVISLGSCQRAPKSPQLWAFKIPWPAGSVRIGDQPAV</sequence>